<evidence type="ECO:0000256" key="2">
    <source>
        <dbReference type="SAM" id="Phobius"/>
    </source>
</evidence>
<keyword evidence="2" id="KW-0812">Transmembrane</keyword>
<reference evidence="3 4" key="1">
    <citation type="submission" date="2020-08" db="EMBL/GenBank/DDBJ databases">
        <title>Sequencing the genomes of 1000 actinobacteria strains.</title>
        <authorList>
            <person name="Klenk H.-P."/>
        </authorList>
    </citation>
    <scope>NUCLEOTIDE SEQUENCE [LARGE SCALE GENOMIC DNA]</scope>
    <source>
        <strain evidence="3 4">DSM 46659</strain>
    </source>
</reference>
<accession>A0A7X0D446</accession>
<feature type="transmembrane region" description="Helical" evidence="2">
    <location>
        <begin position="12"/>
        <end position="32"/>
    </location>
</feature>
<keyword evidence="2" id="KW-1133">Transmembrane helix</keyword>
<dbReference type="AlphaFoldDB" id="A0A7X0D446"/>
<dbReference type="Proteomes" id="UP000546642">
    <property type="component" value="Unassembled WGS sequence"/>
</dbReference>
<dbReference type="EMBL" id="JACHDS010000001">
    <property type="protein sequence ID" value="MBB6170912.1"/>
    <property type="molecule type" value="Genomic_DNA"/>
</dbReference>
<organism evidence="3 4">
    <name type="scientific">Nocardiopsis mwathae</name>
    <dbReference type="NCBI Taxonomy" id="1472723"/>
    <lineage>
        <taxon>Bacteria</taxon>
        <taxon>Bacillati</taxon>
        <taxon>Actinomycetota</taxon>
        <taxon>Actinomycetes</taxon>
        <taxon>Streptosporangiales</taxon>
        <taxon>Nocardiopsidaceae</taxon>
        <taxon>Nocardiopsis</taxon>
    </lineage>
</organism>
<evidence type="ECO:0000313" key="3">
    <source>
        <dbReference type="EMBL" id="MBB6170912.1"/>
    </source>
</evidence>
<feature type="region of interest" description="Disordered" evidence="1">
    <location>
        <begin position="43"/>
        <end position="93"/>
    </location>
</feature>
<proteinExistence type="predicted"/>
<dbReference type="RefSeq" id="WP_184073916.1">
    <property type="nucleotide sequence ID" value="NZ_JACHDS010000001.1"/>
</dbReference>
<comment type="caution">
    <text evidence="3">The sequence shown here is derived from an EMBL/GenBank/DDBJ whole genome shotgun (WGS) entry which is preliminary data.</text>
</comment>
<name>A0A7X0D446_9ACTN</name>
<keyword evidence="2" id="KW-0472">Membrane</keyword>
<sequence>MGIRDWPRKRGFIIVSVLASIIAIFVFTTGIVSIPDMLSRIQGAPENAQGGNGGAETSPSPTGMTPSPSADPSPSESAAPSPPETGTIRRSEEGVTVFHGYGIDLDASEEDSHDWRYGAGTFDHDFRWVVGVVSVEHKIVPSAPDPESCLGTGYSSSIMQSDLPSDTVMCVKTSEGRFGRITFTSRDPAADSITFDVVVWNN</sequence>
<gene>
    <name evidence="3" type="ORF">HNR23_000972</name>
</gene>
<keyword evidence="4" id="KW-1185">Reference proteome</keyword>
<evidence type="ECO:0000256" key="1">
    <source>
        <dbReference type="SAM" id="MobiDB-lite"/>
    </source>
</evidence>
<evidence type="ECO:0000313" key="4">
    <source>
        <dbReference type="Proteomes" id="UP000546642"/>
    </source>
</evidence>
<protein>
    <submittedName>
        <fullName evidence="3">Uncharacterized protein</fullName>
    </submittedName>
</protein>
<feature type="compositionally biased region" description="Low complexity" evidence="1">
    <location>
        <begin position="57"/>
        <end position="79"/>
    </location>
</feature>